<accession>A0A2V1ILP8</accession>
<dbReference type="PANTHER" id="PTHR43280">
    <property type="entry name" value="ARAC-FAMILY TRANSCRIPTIONAL REGULATOR"/>
    <property type="match status" value="1"/>
</dbReference>
<evidence type="ECO:0000313" key="8">
    <source>
        <dbReference type="EMBL" id="PWB02691.1"/>
    </source>
</evidence>
<evidence type="ECO:0000256" key="1">
    <source>
        <dbReference type="ARBA" id="ARBA00023015"/>
    </source>
</evidence>
<dbReference type="GO" id="GO:0003700">
    <property type="term" value="F:DNA-binding transcription factor activity"/>
    <property type="evidence" value="ECO:0007669"/>
    <property type="project" value="InterPro"/>
</dbReference>
<dbReference type="InterPro" id="IPR018062">
    <property type="entry name" value="HTH_AraC-typ_CS"/>
</dbReference>
<feature type="chain" id="PRO_5015836674" description="HTH araC/xylS-type domain-containing protein" evidence="6">
    <location>
        <begin position="22"/>
        <end position="906"/>
    </location>
</feature>
<keyword evidence="5" id="KW-1133">Transmembrane helix</keyword>
<evidence type="ECO:0000256" key="3">
    <source>
        <dbReference type="ARBA" id="ARBA00023163"/>
    </source>
</evidence>
<feature type="domain" description="HTH araC/xylS-type" evidence="7">
    <location>
        <begin position="803"/>
        <end position="902"/>
    </location>
</feature>
<proteinExistence type="predicted"/>
<dbReference type="InterPro" id="IPR013783">
    <property type="entry name" value="Ig-like_fold"/>
</dbReference>
<evidence type="ECO:0000256" key="5">
    <source>
        <dbReference type="SAM" id="Phobius"/>
    </source>
</evidence>
<keyword evidence="1" id="KW-0805">Transcription regulation</keyword>
<gene>
    <name evidence="8" type="ORF">C5O23_05575</name>
</gene>
<dbReference type="GeneID" id="82525810"/>
<protein>
    <recommendedName>
        <fullName evidence="7">HTH araC/xylS-type domain-containing protein</fullName>
    </recommendedName>
</protein>
<dbReference type="Pfam" id="PF07494">
    <property type="entry name" value="Reg_prop"/>
    <property type="match status" value="3"/>
</dbReference>
<evidence type="ECO:0000256" key="6">
    <source>
        <dbReference type="SAM" id="SignalP"/>
    </source>
</evidence>
<dbReference type="SUPFAM" id="SSF46689">
    <property type="entry name" value="Homeodomain-like"/>
    <property type="match status" value="1"/>
</dbReference>
<feature type="signal peptide" evidence="6">
    <location>
        <begin position="1"/>
        <end position="21"/>
    </location>
</feature>
<feature type="compositionally biased region" description="Low complexity" evidence="4">
    <location>
        <begin position="776"/>
        <end position="792"/>
    </location>
</feature>
<keyword evidence="3" id="KW-0804">Transcription</keyword>
<dbReference type="InterPro" id="IPR009057">
    <property type="entry name" value="Homeodomain-like_sf"/>
</dbReference>
<dbReference type="InterPro" id="IPR011110">
    <property type="entry name" value="Reg_prop"/>
</dbReference>
<dbReference type="AlphaFoldDB" id="A0A2V1ILP8"/>
<dbReference type="Gene3D" id="1.10.10.60">
    <property type="entry name" value="Homeodomain-like"/>
    <property type="match status" value="1"/>
</dbReference>
<keyword evidence="9" id="KW-1185">Reference proteome</keyword>
<name>A0A2V1ILP8_9BACT</name>
<sequence length="906" mass="100541">MKRSLSFITFLILTAVVAAFAATPFCHIRHYDEYDGLSQRQVKQIAKDSDGVLWFATWNGLNRFDGYKFEHIRPQIDDEARSYSERFRDIKPASTGGLWCRIDDKILYFNLSTHRFTDIHSQLEKKLATAFDVSQIQTATDGRTVLKCADGRYILLSDSNPVESAAFTDERPKLKYHSPGTRKLGNVGGYRNEDLLYSRADSTGTAWLITRDGTVLSAPSAAGPYSTIARIDAPDGSLTCCTIDSRGNIWLRSNDGAFCLTLGQLPYTYLAHPEPSIVRGCVRDPKGRIWISYSDSKAVAVYSDLSAAPRYLGSDGHLHDSFVSFGSPIYSMSADPQGNMWFGSKPDGLFRLTPQSADAYSVTNFRHDLAKPGLTPAANDIYDIIFDRQGRMWLATMRKGIDCVLNPTSVVPEFIHLGQFADYPQNAVRVRRLAIIGDSLITAATTGGFLTVGLPAEKRFDRTSFRLHVSRPGDDSSLGNIAVMNILPDAKGRLFIATESDGVNMLPPEISADSDSARFVHFDTRTGMPVDVALSLAPTGSADDILVVSNKMIYTLDPLSGRTVTYPASFWHRHMHFSEAAPLRLGDNRWLLGLEDGAISVNLDRADTALRPVPPVIFTSVALQNRPDSLISARTDSIILSPDERNITINFAALDYGSTEDLQYQFSMDDSDWNNLGTNRSVTFLDMDPGEYRLHVRSSDSSGNWLDNTRTLTLIVTPTFWETPAAYVLYILAILLIIVSVTWTIVYIRRMKRKQKELLAAYLRLVDSHTESAEFSTPPDSAPQQQQQPSTATLSPADEAFMGRVMDFINQNLGNPDAGIDDMAAATATSRSSLNRKMKSLLGVTPADFFKESRISRAATLLSETDRPIKEIALDCGFSDLNYFGKCFKAARKTSPTAYRREHRTE</sequence>
<keyword evidence="6" id="KW-0732">Signal</keyword>
<dbReference type="Pfam" id="PF07495">
    <property type="entry name" value="Y_Y_Y"/>
    <property type="match status" value="1"/>
</dbReference>
<dbReference type="PROSITE" id="PS01124">
    <property type="entry name" value="HTH_ARAC_FAMILY_2"/>
    <property type="match status" value="1"/>
</dbReference>
<dbReference type="InterPro" id="IPR011123">
    <property type="entry name" value="Y_Y_Y"/>
</dbReference>
<evidence type="ECO:0000259" key="7">
    <source>
        <dbReference type="PROSITE" id="PS01124"/>
    </source>
</evidence>
<dbReference type="SUPFAM" id="SSF63829">
    <property type="entry name" value="Calcium-dependent phosphotriesterase"/>
    <property type="match status" value="1"/>
</dbReference>
<feature type="region of interest" description="Disordered" evidence="4">
    <location>
        <begin position="772"/>
        <end position="792"/>
    </location>
</feature>
<dbReference type="Gene3D" id="2.60.40.10">
    <property type="entry name" value="Immunoglobulins"/>
    <property type="match status" value="1"/>
</dbReference>
<keyword evidence="5" id="KW-0472">Membrane</keyword>
<evidence type="ECO:0000256" key="4">
    <source>
        <dbReference type="SAM" id="MobiDB-lite"/>
    </source>
</evidence>
<dbReference type="InterPro" id="IPR015943">
    <property type="entry name" value="WD40/YVTN_repeat-like_dom_sf"/>
</dbReference>
<evidence type="ECO:0000313" key="9">
    <source>
        <dbReference type="Proteomes" id="UP000244905"/>
    </source>
</evidence>
<dbReference type="PROSITE" id="PS00041">
    <property type="entry name" value="HTH_ARAC_FAMILY_1"/>
    <property type="match status" value="1"/>
</dbReference>
<keyword evidence="5" id="KW-0812">Transmembrane</keyword>
<feature type="transmembrane region" description="Helical" evidence="5">
    <location>
        <begin position="727"/>
        <end position="748"/>
    </location>
</feature>
<dbReference type="Pfam" id="PF12833">
    <property type="entry name" value="HTH_18"/>
    <property type="match status" value="1"/>
</dbReference>
<dbReference type="EMBL" id="PUEC01000010">
    <property type="protein sequence ID" value="PWB02691.1"/>
    <property type="molecule type" value="Genomic_DNA"/>
</dbReference>
<dbReference type="RefSeq" id="WP_107031965.1">
    <property type="nucleotide sequence ID" value="NZ_PUEC01000010.1"/>
</dbReference>
<comment type="caution">
    <text evidence="8">The sequence shown here is derived from an EMBL/GenBank/DDBJ whole genome shotgun (WGS) entry which is preliminary data.</text>
</comment>
<dbReference type="InterPro" id="IPR018060">
    <property type="entry name" value="HTH_AraC"/>
</dbReference>
<dbReference type="GO" id="GO:0043565">
    <property type="term" value="F:sequence-specific DNA binding"/>
    <property type="evidence" value="ECO:0007669"/>
    <property type="project" value="InterPro"/>
</dbReference>
<organism evidence="8 9">
    <name type="scientific">Duncaniella muris</name>
    <dbReference type="NCBI Taxonomy" id="2094150"/>
    <lineage>
        <taxon>Bacteria</taxon>
        <taxon>Pseudomonadati</taxon>
        <taxon>Bacteroidota</taxon>
        <taxon>Bacteroidia</taxon>
        <taxon>Bacteroidales</taxon>
        <taxon>Muribaculaceae</taxon>
        <taxon>Duncaniella</taxon>
    </lineage>
</organism>
<evidence type="ECO:0000256" key="2">
    <source>
        <dbReference type="ARBA" id="ARBA00023125"/>
    </source>
</evidence>
<dbReference type="Gene3D" id="2.130.10.10">
    <property type="entry name" value="YVTN repeat-like/Quinoprotein amine dehydrogenase"/>
    <property type="match status" value="2"/>
</dbReference>
<keyword evidence="2" id="KW-0238">DNA-binding</keyword>
<dbReference type="PANTHER" id="PTHR43280:SF2">
    <property type="entry name" value="HTH-TYPE TRANSCRIPTIONAL REGULATOR EXSA"/>
    <property type="match status" value="1"/>
</dbReference>
<reference evidence="9" key="1">
    <citation type="submission" date="2018-02" db="EMBL/GenBank/DDBJ databases">
        <authorList>
            <person name="Clavel T."/>
            <person name="Strowig T."/>
        </authorList>
    </citation>
    <scope>NUCLEOTIDE SEQUENCE [LARGE SCALE GENOMIC DNA]</scope>
    <source>
        <strain evidence="9">DSM 103720</strain>
    </source>
</reference>
<dbReference type="Proteomes" id="UP000244905">
    <property type="component" value="Unassembled WGS sequence"/>
</dbReference>
<dbReference type="SMART" id="SM00342">
    <property type="entry name" value="HTH_ARAC"/>
    <property type="match status" value="1"/>
</dbReference>